<organism evidence="3 4">
    <name type="scientific">Cardiocondyla obscurior</name>
    <dbReference type="NCBI Taxonomy" id="286306"/>
    <lineage>
        <taxon>Eukaryota</taxon>
        <taxon>Metazoa</taxon>
        <taxon>Ecdysozoa</taxon>
        <taxon>Arthropoda</taxon>
        <taxon>Hexapoda</taxon>
        <taxon>Insecta</taxon>
        <taxon>Pterygota</taxon>
        <taxon>Neoptera</taxon>
        <taxon>Endopterygota</taxon>
        <taxon>Hymenoptera</taxon>
        <taxon>Apocrita</taxon>
        <taxon>Aculeata</taxon>
        <taxon>Formicoidea</taxon>
        <taxon>Formicidae</taxon>
        <taxon>Myrmicinae</taxon>
        <taxon>Cardiocondyla</taxon>
    </lineage>
</organism>
<gene>
    <name evidence="3" type="ORF">PUN28_008437</name>
</gene>
<keyword evidence="2" id="KW-0472">Membrane</keyword>
<evidence type="ECO:0000313" key="3">
    <source>
        <dbReference type="EMBL" id="KAL0120755.1"/>
    </source>
</evidence>
<keyword evidence="4" id="KW-1185">Reference proteome</keyword>
<evidence type="ECO:0000313" key="4">
    <source>
        <dbReference type="Proteomes" id="UP001430953"/>
    </source>
</evidence>
<dbReference type="AlphaFoldDB" id="A0AAW2FZS1"/>
<keyword evidence="2" id="KW-1133">Transmembrane helix</keyword>
<feature type="region of interest" description="Disordered" evidence="1">
    <location>
        <begin position="200"/>
        <end position="230"/>
    </location>
</feature>
<protein>
    <submittedName>
        <fullName evidence="3">Uncharacterized protein</fullName>
    </submittedName>
</protein>
<reference evidence="3 4" key="1">
    <citation type="submission" date="2023-03" db="EMBL/GenBank/DDBJ databases">
        <title>High recombination rates correlate with genetic variation in Cardiocondyla obscurior ants.</title>
        <authorList>
            <person name="Errbii M."/>
        </authorList>
    </citation>
    <scope>NUCLEOTIDE SEQUENCE [LARGE SCALE GENOMIC DNA]</scope>
    <source>
        <strain evidence="3">Alpha-2009</strain>
        <tissue evidence="3">Whole body</tissue>
    </source>
</reference>
<dbReference type="EMBL" id="JADYXP020000007">
    <property type="protein sequence ID" value="KAL0120755.1"/>
    <property type="molecule type" value="Genomic_DNA"/>
</dbReference>
<keyword evidence="2" id="KW-0812">Transmembrane</keyword>
<comment type="caution">
    <text evidence="3">The sequence shown here is derived from an EMBL/GenBank/DDBJ whole genome shotgun (WGS) entry which is preliminary data.</text>
</comment>
<sequence>MGKKEKNYYTYSLPAFSNATVKNPIRVITATTYSENFSHSPVPTFAQYSSTSRTTLILIYRVCLFFFFIFNRCAFVSNSFNALITPTGRVTNIAINSPSIFSRTKTFRDNQTRSRCGTSLSAATEGKKGCATRRREGRSPSYNAPLVHCPEEVRKRAKGTPSTCSLQHLSPISLPHGSAPQRPSDSFVLVALFQRRISSQRCINKKKKKKKEKKKRKKKGEKENEDSSEK</sequence>
<name>A0AAW2FZS1_9HYME</name>
<evidence type="ECO:0000256" key="2">
    <source>
        <dbReference type="SAM" id="Phobius"/>
    </source>
</evidence>
<evidence type="ECO:0000256" key="1">
    <source>
        <dbReference type="SAM" id="MobiDB-lite"/>
    </source>
</evidence>
<feature type="compositionally biased region" description="Basic and acidic residues" evidence="1">
    <location>
        <begin position="220"/>
        <end position="230"/>
    </location>
</feature>
<accession>A0AAW2FZS1</accession>
<proteinExistence type="predicted"/>
<feature type="transmembrane region" description="Helical" evidence="2">
    <location>
        <begin position="58"/>
        <end position="77"/>
    </location>
</feature>
<feature type="compositionally biased region" description="Basic residues" evidence="1">
    <location>
        <begin position="203"/>
        <end position="219"/>
    </location>
</feature>
<dbReference type="Proteomes" id="UP001430953">
    <property type="component" value="Unassembled WGS sequence"/>
</dbReference>